<sequence>MTSPHIHSPIGHAPTDLHTRSLHLAAEAYLAHMHPRAPLRLERVRLHDNGGVEYRSEPEAAALRLNRALAEEVVLVALAAGEAAHLSATSPRPPQRDARQLLATALSDPDELATLDAYLDVLRGRARARLRRAWTEVEVLAAGLREHGELDASQVAHRVACAQGIRSSLLN</sequence>
<dbReference type="Proteomes" id="UP000002208">
    <property type="component" value="Chromosome"/>
</dbReference>
<protein>
    <submittedName>
        <fullName evidence="1">Uncharacterized protein</fullName>
    </submittedName>
</protein>
<gene>
    <name evidence="1" type="ordered locus">Deide_05250</name>
</gene>
<dbReference type="OrthoDB" id="70354at2"/>
<proteinExistence type="predicted"/>
<dbReference type="PaxDb" id="546414-Deide_05250"/>
<dbReference type="KEGG" id="ddr:Deide_05250"/>
<organism evidence="1 2">
    <name type="scientific">Deinococcus deserti (strain DSM 17065 / CIP 109153 / LMG 22923 / VCD115)</name>
    <dbReference type="NCBI Taxonomy" id="546414"/>
    <lineage>
        <taxon>Bacteria</taxon>
        <taxon>Thermotogati</taxon>
        <taxon>Deinococcota</taxon>
        <taxon>Deinococci</taxon>
        <taxon>Deinococcales</taxon>
        <taxon>Deinococcaceae</taxon>
        <taxon>Deinococcus</taxon>
    </lineage>
</organism>
<dbReference type="AlphaFoldDB" id="C1D0I7"/>
<evidence type="ECO:0000313" key="1">
    <source>
        <dbReference type="EMBL" id="ACO45361.1"/>
    </source>
</evidence>
<reference evidence="1 2" key="1">
    <citation type="journal article" date="2009" name="PLoS Genet.">
        <title>Alliance of proteomics and genomics to unravel the specificities of Sahara bacterium Deinococcus deserti.</title>
        <authorList>
            <person name="de Groot A."/>
            <person name="Dulermo R."/>
            <person name="Ortet P."/>
            <person name="Blanchard L."/>
            <person name="Guerin P."/>
            <person name="Fernandez B."/>
            <person name="Vacherie B."/>
            <person name="Dossat C."/>
            <person name="Jolivet E."/>
            <person name="Siguier P."/>
            <person name="Chandler M."/>
            <person name="Barakat M."/>
            <person name="Dedieu A."/>
            <person name="Barbe V."/>
            <person name="Heulin T."/>
            <person name="Sommer S."/>
            <person name="Achouak W."/>
            <person name="Armengaud J."/>
        </authorList>
    </citation>
    <scope>NUCLEOTIDE SEQUENCE [LARGE SCALE GENOMIC DNA]</scope>
    <source>
        <strain evidence="2">DSM 17065 / CIP 109153 / LMG 22923 / VCD115</strain>
    </source>
</reference>
<accession>C1D0I7</accession>
<dbReference type="STRING" id="546414.Deide_05250"/>
<evidence type="ECO:0000313" key="2">
    <source>
        <dbReference type="Proteomes" id="UP000002208"/>
    </source>
</evidence>
<dbReference type="RefSeq" id="WP_012692484.1">
    <property type="nucleotide sequence ID" value="NC_012526.1"/>
</dbReference>
<name>C1D0I7_DEIDV</name>
<dbReference type="EMBL" id="CP001114">
    <property type="protein sequence ID" value="ACO45361.1"/>
    <property type="molecule type" value="Genomic_DNA"/>
</dbReference>
<dbReference type="HOGENOM" id="CLU_1560432_0_0_0"/>
<keyword evidence="2" id="KW-1185">Reference proteome</keyword>